<keyword evidence="6 8" id="KW-1133">Transmembrane helix</keyword>
<dbReference type="AlphaFoldDB" id="A0A5J6MYH4"/>
<evidence type="ECO:0000313" key="10">
    <source>
        <dbReference type="EMBL" id="QEX22822.1"/>
    </source>
</evidence>
<dbReference type="Proteomes" id="UP000325797">
    <property type="component" value="Chromosome"/>
</dbReference>
<dbReference type="Gene3D" id="3.40.1710.10">
    <property type="entry name" value="abc type-2 transporter like domain"/>
    <property type="match status" value="1"/>
</dbReference>
<feature type="transmembrane region" description="Helical" evidence="8">
    <location>
        <begin position="259"/>
        <end position="283"/>
    </location>
</feature>
<keyword evidence="5 8" id="KW-0812">Transmembrane</keyword>
<feature type="transmembrane region" description="Helical" evidence="8">
    <location>
        <begin position="231"/>
        <end position="253"/>
    </location>
</feature>
<feature type="transmembrane region" description="Helical" evidence="8">
    <location>
        <begin position="30"/>
        <end position="50"/>
    </location>
</feature>
<dbReference type="OrthoDB" id="9784671at2"/>
<reference evidence="10 11" key="1">
    <citation type="submission" date="2019-08" db="EMBL/GenBank/DDBJ databases">
        <title>Hyperibacter terrae gen. nov., sp. nov. and Hyperibacter viscosus sp. nov., two new members in the family Rhodospirillaceae isolated from the rhizosphere of Hypericum perforatum.</title>
        <authorList>
            <person name="Noviana Z."/>
        </authorList>
    </citation>
    <scope>NUCLEOTIDE SEQUENCE [LARGE SCALE GENOMIC DNA]</scope>
    <source>
        <strain evidence="10 11">R5959</strain>
    </source>
</reference>
<protein>
    <submittedName>
        <fullName evidence="10">Membrane protein</fullName>
    </submittedName>
</protein>
<comment type="similarity">
    <text evidence="2">Belongs to the ABC-2 integral membrane protein family.</text>
</comment>
<keyword evidence="11" id="KW-1185">Reference proteome</keyword>
<accession>A0A5J6MYH4</accession>
<evidence type="ECO:0000256" key="1">
    <source>
        <dbReference type="ARBA" id="ARBA00004651"/>
    </source>
</evidence>
<feature type="transmembrane region" description="Helical" evidence="8">
    <location>
        <begin position="182"/>
        <end position="205"/>
    </location>
</feature>
<dbReference type="GO" id="GO:0005886">
    <property type="term" value="C:plasma membrane"/>
    <property type="evidence" value="ECO:0007669"/>
    <property type="project" value="UniProtKB-SubCell"/>
</dbReference>
<dbReference type="GO" id="GO:0140359">
    <property type="term" value="F:ABC-type transporter activity"/>
    <property type="evidence" value="ECO:0007669"/>
    <property type="project" value="InterPro"/>
</dbReference>
<dbReference type="Pfam" id="PF12698">
    <property type="entry name" value="ABC2_membrane_3"/>
    <property type="match status" value="1"/>
</dbReference>
<dbReference type="PANTHER" id="PTHR30294:SF29">
    <property type="entry name" value="MULTIDRUG ABC TRANSPORTER PERMEASE YBHS-RELATED"/>
    <property type="match status" value="1"/>
</dbReference>
<feature type="domain" description="ABC transmembrane type-2" evidence="9">
    <location>
        <begin position="142"/>
        <end position="375"/>
    </location>
</feature>
<keyword evidence="4" id="KW-1003">Cell membrane</keyword>
<evidence type="ECO:0000256" key="7">
    <source>
        <dbReference type="ARBA" id="ARBA00023136"/>
    </source>
</evidence>
<keyword evidence="7 8" id="KW-0472">Membrane</keyword>
<evidence type="ECO:0000256" key="3">
    <source>
        <dbReference type="ARBA" id="ARBA00022448"/>
    </source>
</evidence>
<proteinExistence type="inferred from homology"/>
<dbReference type="InterPro" id="IPR047817">
    <property type="entry name" value="ABC2_TM_bact-type"/>
</dbReference>
<sequence>MSADRRGRWRRIRGLVRKEMIQIWRDPSSLIVAFAHPLLLLFLFGFGLSFDANVIHIGLVLEQPSPETAWFETALSNSPYFDVKVALDRRDFIDPLTAGDIEGIVVVPADFAARGERGDTMPIQVITDGSDPNTASFVSGYLQGAWQVWQAQQMARSGGEMVAPVVTVPRFWFNPELKSRRALLPGSIAQILMMVGSLLTALIVAREWERGTMEALLATPIGRLEFIAGKLIPNFMLGMGAMTVSVILAVVVFDVPFRGSILSLVGVTAVFLLVALGLGLLVSSAVRTQFAASQIATLVSFLPSLFFSGAIFEISAMPAILRGFAAIVPARYYVDSLQTIFLVGDIAPVLLRSAAVLAVIATAIIAFTIRKTRMRLD</sequence>
<evidence type="ECO:0000256" key="2">
    <source>
        <dbReference type="ARBA" id="ARBA00007783"/>
    </source>
</evidence>
<evidence type="ECO:0000256" key="6">
    <source>
        <dbReference type="ARBA" id="ARBA00022989"/>
    </source>
</evidence>
<keyword evidence="3" id="KW-0813">Transport</keyword>
<dbReference type="PANTHER" id="PTHR30294">
    <property type="entry name" value="MEMBRANE COMPONENT OF ABC TRANSPORTER YHHJ-RELATED"/>
    <property type="match status" value="1"/>
</dbReference>
<evidence type="ECO:0000256" key="5">
    <source>
        <dbReference type="ARBA" id="ARBA00022692"/>
    </source>
</evidence>
<evidence type="ECO:0000256" key="4">
    <source>
        <dbReference type="ARBA" id="ARBA00022475"/>
    </source>
</evidence>
<gene>
    <name evidence="10" type="ORF">FRZ61_27550</name>
</gene>
<evidence type="ECO:0000256" key="8">
    <source>
        <dbReference type="SAM" id="Phobius"/>
    </source>
</evidence>
<organism evidence="10 11">
    <name type="scientific">Hypericibacter adhaerens</name>
    <dbReference type="NCBI Taxonomy" id="2602016"/>
    <lineage>
        <taxon>Bacteria</taxon>
        <taxon>Pseudomonadati</taxon>
        <taxon>Pseudomonadota</taxon>
        <taxon>Alphaproteobacteria</taxon>
        <taxon>Rhodospirillales</taxon>
        <taxon>Dongiaceae</taxon>
        <taxon>Hypericibacter</taxon>
    </lineage>
</organism>
<name>A0A5J6MYH4_9PROT</name>
<dbReference type="EMBL" id="CP042582">
    <property type="protein sequence ID" value="QEX22822.1"/>
    <property type="molecule type" value="Genomic_DNA"/>
</dbReference>
<feature type="transmembrane region" description="Helical" evidence="8">
    <location>
        <begin position="295"/>
        <end position="320"/>
    </location>
</feature>
<dbReference type="InterPro" id="IPR051449">
    <property type="entry name" value="ABC-2_transporter_component"/>
</dbReference>
<dbReference type="RefSeq" id="WP_151118271.1">
    <property type="nucleotide sequence ID" value="NZ_CP042582.1"/>
</dbReference>
<dbReference type="InterPro" id="IPR013525">
    <property type="entry name" value="ABC2_TM"/>
</dbReference>
<dbReference type="PROSITE" id="PS51012">
    <property type="entry name" value="ABC_TM2"/>
    <property type="match status" value="1"/>
</dbReference>
<comment type="subcellular location">
    <subcellularLocation>
        <location evidence="1">Cell membrane</location>
        <topology evidence="1">Multi-pass membrane protein</topology>
    </subcellularLocation>
</comment>
<evidence type="ECO:0000313" key="11">
    <source>
        <dbReference type="Proteomes" id="UP000325797"/>
    </source>
</evidence>
<dbReference type="KEGG" id="hadh:FRZ61_27550"/>
<feature type="transmembrane region" description="Helical" evidence="8">
    <location>
        <begin position="340"/>
        <end position="369"/>
    </location>
</feature>
<evidence type="ECO:0000259" key="9">
    <source>
        <dbReference type="PROSITE" id="PS51012"/>
    </source>
</evidence>